<evidence type="ECO:0000256" key="1">
    <source>
        <dbReference type="ARBA" id="ARBA00004651"/>
    </source>
</evidence>
<reference evidence="9" key="1">
    <citation type="journal article" date="2019" name="Int. J. Syst. Evol. Microbiol.">
        <title>The Global Catalogue of Microorganisms (GCM) 10K type strain sequencing project: providing services to taxonomists for standard genome sequencing and annotation.</title>
        <authorList>
            <consortium name="The Broad Institute Genomics Platform"/>
            <consortium name="The Broad Institute Genome Sequencing Center for Infectious Disease"/>
            <person name="Wu L."/>
            <person name="Ma J."/>
        </authorList>
    </citation>
    <scope>NUCLEOTIDE SEQUENCE [LARGE SCALE GENOMIC DNA]</scope>
    <source>
        <strain evidence="9">CGMCC 1.16455</strain>
    </source>
</reference>
<feature type="transmembrane region" description="Helical" evidence="7">
    <location>
        <begin position="150"/>
        <end position="169"/>
    </location>
</feature>
<comment type="caution">
    <text evidence="8">The sequence shown here is derived from an EMBL/GenBank/DDBJ whole genome shotgun (WGS) entry which is preliminary data.</text>
</comment>
<feature type="region of interest" description="Disordered" evidence="6">
    <location>
        <begin position="230"/>
        <end position="251"/>
    </location>
</feature>
<feature type="transmembrane region" description="Helical" evidence="7">
    <location>
        <begin position="82"/>
        <end position="115"/>
    </location>
</feature>
<organism evidence="8 9">
    <name type="scientific">Brachybacterium tyrofermentans</name>
    <dbReference type="NCBI Taxonomy" id="47848"/>
    <lineage>
        <taxon>Bacteria</taxon>
        <taxon>Bacillati</taxon>
        <taxon>Actinomycetota</taxon>
        <taxon>Actinomycetes</taxon>
        <taxon>Micrococcales</taxon>
        <taxon>Dermabacteraceae</taxon>
        <taxon>Brachybacterium</taxon>
    </lineage>
</organism>
<keyword evidence="5 7" id="KW-0472">Membrane</keyword>
<evidence type="ECO:0000313" key="8">
    <source>
        <dbReference type="EMBL" id="MFC5299054.1"/>
    </source>
</evidence>
<accession>A0ABW0FLM5</accession>
<dbReference type="InterPro" id="IPR010343">
    <property type="entry name" value="ArAE_1"/>
</dbReference>
<evidence type="ECO:0000313" key="9">
    <source>
        <dbReference type="Proteomes" id="UP001595937"/>
    </source>
</evidence>
<evidence type="ECO:0000256" key="7">
    <source>
        <dbReference type="SAM" id="Phobius"/>
    </source>
</evidence>
<evidence type="ECO:0000256" key="4">
    <source>
        <dbReference type="ARBA" id="ARBA00022989"/>
    </source>
</evidence>
<feature type="transmembrane region" description="Helical" evidence="7">
    <location>
        <begin position="121"/>
        <end position="138"/>
    </location>
</feature>
<feature type="transmembrane region" description="Helical" evidence="7">
    <location>
        <begin position="21"/>
        <end position="41"/>
    </location>
</feature>
<dbReference type="EMBL" id="JBHSLN010000086">
    <property type="protein sequence ID" value="MFC5299054.1"/>
    <property type="molecule type" value="Genomic_DNA"/>
</dbReference>
<evidence type="ECO:0000256" key="6">
    <source>
        <dbReference type="SAM" id="MobiDB-lite"/>
    </source>
</evidence>
<evidence type="ECO:0000256" key="5">
    <source>
        <dbReference type="ARBA" id="ARBA00023136"/>
    </source>
</evidence>
<evidence type="ECO:0000256" key="3">
    <source>
        <dbReference type="ARBA" id="ARBA00022692"/>
    </source>
</evidence>
<sequence length="376" mass="41321">MVDTLQDRAQKLWAAAVRPEAVTGWLQIAKAVIAGTVAWWLSRDVLDSQMPFLAPWTALLTVHVTVYRSVSRGLQTLVASILGVALSFVIGAWLGVSVGTFALALAVGMVVALVPWIRDEGVAIATTAIFVLGAGFGQQQPLLLDRILEIGLGVAVGIAVNLLIIPPLWEKQAARYVDSINRRMGGVLVDMADEFATAWDTERADAWVEETRSMSRELGSAWQEVHFARESERGNPRTRRPGDLFRRDRRTASDAADQASYEEILARVEEGISHLRHLSRTLREGAYAEGEWDDRFRQRWVAVVRDAGRSIADPDAEVEPIADRLSTLALDLADNTELPRHSWPLYGSLIASMLHIAVIVDDVASARAARETPSTS</sequence>
<dbReference type="Proteomes" id="UP001595937">
    <property type="component" value="Unassembled WGS sequence"/>
</dbReference>
<dbReference type="Pfam" id="PF06081">
    <property type="entry name" value="ArAE_1"/>
    <property type="match status" value="1"/>
</dbReference>
<protein>
    <submittedName>
        <fullName evidence="8">Aromatic acid exporter family protein</fullName>
    </submittedName>
</protein>
<keyword evidence="3 7" id="KW-0812">Transmembrane</keyword>
<gene>
    <name evidence="8" type="ORF">ACFPK8_16190</name>
</gene>
<proteinExistence type="predicted"/>
<dbReference type="RefSeq" id="WP_343924726.1">
    <property type="nucleotide sequence ID" value="NZ_BAAAIR010000042.1"/>
</dbReference>
<comment type="subcellular location">
    <subcellularLocation>
        <location evidence="1">Cell membrane</location>
        <topology evidence="1">Multi-pass membrane protein</topology>
    </subcellularLocation>
</comment>
<keyword evidence="2" id="KW-1003">Cell membrane</keyword>
<dbReference type="GeneID" id="303297894"/>
<name>A0ABW0FLM5_9MICO</name>
<keyword evidence="9" id="KW-1185">Reference proteome</keyword>
<evidence type="ECO:0000256" key="2">
    <source>
        <dbReference type="ARBA" id="ARBA00022475"/>
    </source>
</evidence>
<keyword evidence="4 7" id="KW-1133">Transmembrane helix</keyword>